<accession>A0A562R8T3</accession>
<keyword evidence="2" id="KW-0464">Manganese</keyword>
<dbReference type="InterPro" id="IPR036237">
    <property type="entry name" value="Xyl_isomerase-like_sf"/>
</dbReference>
<protein>
    <submittedName>
        <fullName evidence="4">L-rhamnose isomerase/sugar isomerase</fullName>
    </submittedName>
</protein>
<keyword evidence="5" id="KW-1185">Reference proteome</keyword>
<comment type="caution">
    <text evidence="4">The sequence shown here is derived from an EMBL/GenBank/DDBJ whole genome shotgun (WGS) entry which is preliminary data.</text>
</comment>
<dbReference type="GO" id="GO:0016853">
    <property type="term" value="F:isomerase activity"/>
    <property type="evidence" value="ECO:0007669"/>
    <property type="project" value="UniProtKB-KW"/>
</dbReference>
<evidence type="ECO:0000256" key="3">
    <source>
        <dbReference type="ARBA" id="ARBA00023235"/>
    </source>
</evidence>
<dbReference type="InterPro" id="IPR013451">
    <property type="entry name" value="L_rhamnose_iso"/>
</dbReference>
<evidence type="ECO:0000256" key="1">
    <source>
        <dbReference type="ARBA" id="ARBA00022723"/>
    </source>
</evidence>
<dbReference type="Proteomes" id="UP000318431">
    <property type="component" value="Unassembled WGS sequence"/>
</dbReference>
<dbReference type="GO" id="GO:0046872">
    <property type="term" value="F:metal ion binding"/>
    <property type="evidence" value="ECO:0007669"/>
    <property type="project" value="UniProtKB-KW"/>
</dbReference>
<dbReference type="NCBIfam" id="TIGR02629">
    <property type="entry name" value="L_rham_iso_rhiz"/>
    <property type="match status" value="1"/>
</dbReference>
<dbReference type="AlphaFoldDB" id="A0A562R8T3"/>
<keyword evidence="1" id="KW-0479">Metal-binding</keyword>
<gene>
    <name evidence="4" type="ORF">IP91_02871</name>
</gene>
<reference evidence="4 5" key="1">
    <citation type="journal article" date="2015" name="Stand. Genomic Sci.">
        <title>Genomic Encyclopedia of Bacterial and Archaeal Type Strains, Phase III: the genomes of soil and plant-associated and newly described type strains.</title>
        <authorList>
            <person name="Whitman W.B."/>
            <person name="Woyke T."/>
            <person name="Klenk H.P."/>
            <person name="Zhou Y."/>
            <person name="Lilburn T.G."/>
            <person name="Beck B.J."/>
            <person name="De Vos P."/>
            <person name="Vandamme P."/>
            <person name="Eisen J.A."/>
            <person name="Garrity G."/>
            <person name="Hugenholtz P."/>
            <person name="Kyrpides N.C."/>
        </authorList>
    </citation>
    <scope>NUCLEOTIDE SEQUENCE [LARGE SCALE GENOMIC DNA]</scope>
    <source>
        <strain evidence="4 5">CGMCC 1.10822</strain>
    </source>
</reference>
<dbReference type="SUPFAM" id="SSF51658">
    <property type="entry name" value="Xylose isomerase-like"/>
    <property type="match status" value="1"/>
</dbReference>
<name>A0A562R8T3_9BURK</name>
<dbReference type="PANTHER" id="PTHR30268:SF0">
    <property type="entry name" value="L-RHAMNOSE ISOMERASE"/>
    <property type="match status" value="1"/>
</dbReference>
<dbReference type="PANTHER" id="PTHR30268">
    <property type="entry name" value="L-RHAMNOSE ISOMERASE"/>
    <property type="match status" value="1"/>
</dbReference>
<dbReference type="RefSeq" id="WP_145649744.1">
    <property type="nucleotide sequence ID" value="NZ_VLLB01000004.1"/>
</dbReference>
<dbReference type="InterPro" id="IPR050337">
    <property type="entry name" value="L-rhamnose_isomerase"/>
</dbReference>
<evidence type="ECO:0000256" key="2">
    <source>
        <dbReference type="ARBA" id="ARBA00023211"/>
    </source>
</evidence>
<evidence type="ECO:0000313" key="5">
    <source>
        <dbReference type="Proteomes" id="UP000318431"/>
    </source>
</evidence>
<evidence type="ECO:0000313" key="4">
    <source>
        <dbReference type="EMBL" id="TWI65461.1"/>
    </source>
</evidence>
<dbReference type="OrthoDB" id="5174871at2"/>
<keyword evidence="3 4" id="KW-0413">Isomerase</keyword>
<proteinExistence type="predicted"/>
<organism evidence="4 5">
    <name type="scientific">Pseudoduganella lurida</name>
    <dbReference type="NCBI Taxonomy" id="1036180"/>
    <lineage>
        <taxon>Bacteria</taxon>
        <taxon>Pseudomonadati</taxon>
        <taxon>Pseudomonadota</taxon>
        <taxon>Betaproteobacteria</taxon>
        <taxon>Burkholderiales</taxon>
        <taxon>Oxalobacteraceae</taxon>
        <taxon>Telluria group</taxon>
        <taxon>Pseudoduganella</taxon>
    </lineage>
</organism>
<dbReference type="Gene3D" id="3.20.20.150">
    <property type="entry name" value="Divalent-metal-dependent TIM barrel enzymes"/>
    <property type="match status" value="1"/>
</dbReference>
<sequence length="438" mass="46924">MSEIKNPVLDAGQVAEQNAKVQANLQADYEALGGVLSRRGVDIDKLTALAATFAVALPSWAAGTGGTRFARFAGKGEPRGVFEKMEDCGVVHQLTRVTPAVSLHFPWDKTDDASALKEVANGYGLGFDAVNSNTFQDQVGQEHTYKYGSLSAQSGAARAQAVQHNIECIELGKKLGSKALTVWVGDGANFPGQNNLRGSLERYLDSMKDIYGALPDDWNVFIEHKLFEPAFYATVIADWGTSFAAAQQLGPKAKCLVDLGHHAPNTNIEMIVARLAQFGKLGGFHFNDSKYGDDDLDSGSINPFQLFLVFNELADAAERAKSDNSGFNPAYMLDQSHNVTDPIESLMSSAVEVQRAFIQAALVDRNALRAFQESNDVLQAAQTLKAAYRTDVSAILATARVRAGGAADPVAAYRASGYREKVTVARPPKAGASSSGIV</sequence>
<dbReference type="EMBL" id="VLLB01000004">
    <property type="protein sequence ID" value="TWI65461.1"/>
    <property type="molecule type" value="Genomic_DNA"/>
</dbReference>